<reference evidence="11" key="2">
    <citation type="submission" date="2020-12" db="EMBL/GenBank/DDBJ databases">
        <authorList>
            <person name="Kanost M."/>
        </authorList>
    </citation>
    <scope>NUCLEOTIDE SEQUENCE</scope>
</reference>
<feature type="transmembrane region" description="Helical" evidence="10">
    <location>
        <begin position="99"/>
        <end position="121"/>
    </location>
</feature>
<feature type="transmembrane region" description="Helical" evidence="10">
    <location>
        <begin position="171"/>
        <end position="190"/>
    </location>
</feature>
<evidence type="ECO:0000313" key="12">
    <source>
        <dbReference type="Proteomes" id="UP000791440"/>
    </source>
</evidence>
<reference evidence="11" key="1">
    <citation type="journal article" date="2016" name="Insect Biochem. Mol. Biol.">
        <title>Multifaceted biological insights from a draft genome sequence of the tobacco hornworm moth, Manduca sexta.</title>
        <authorList>
            <person name="Kanost M.R."/>
            <person name="Arrese E.L."/>
            <person name="Cao X."/>
            <person name="Chen Y.R."/>
            <person name="Chellapilla S."/>
            <person name="Goldsmith M.R."/>
            <person name="Grosse-Wilde E."/>
            <person name="Heckel D.G."/>
            <person name="Herndon N."/>
            <person name="Jiang H."/>
            <person name="Papanicolaou A."/>
            <person name="Qu J."/>
            <person name="Soulages J.L."/>
            <person name="Vogel H."/>
            <person name="Walters J."/>
            <person name="Waterhouse R.M."/>
            <person name="Ahn S.J."/>
            <person name="Almeida F.C."/>
            <person name="An C."/>
            <person name="Aqrawi P."/>
            <person name="Bretschneider A."/>
            <person name="Bryant W.B."/>
            <person name="Bucks S."/>
            <person name="Chao H."/>
            <person name="Chevignon G."/>
            <person name="Christen J.M."/>
            <person name="Clarke D.F."/>
            <person name="Dittmer N.T."/>
            <person name="Ferguson L.C.F."/>
            <person name="Garavelou S."/>
            <person name="Gordon K.H.J."/>
            <person name="Gunaratna R.T."/>
            <person name="Han Y."/>
            <person name="Hauser F."/>
            <person name="He Y."/>
            <person name="Heidel-Fischer H."/>
            <person name="Hirsh A."/>
            <person name="Hu Y."/>
            <person name="Jiang H."/>
            <person name="Kalra D."/>
            <person name="Klinner C."/>
            <person name="Konig C."/>
            <person name="Kovar C."/>
            <person name="Kroll A.R."/>
            <person name="Kuwar S.S."/>
            <person name="Lee S.L."/>
            <person name="Lehman R."/>
            <person name="Li K."/>
            <person name="Li Z."/>
            <person name="Liang H."/>
            <person name="Lovelace S."/>
            <person name="Lu Z."/>
            <person name="Mansfield J.H."/>
            <person name="McCulloch K.J."/>
            <person name="Mathew T."/>
            <person name="Morton B."/>
            <person name="Muzny D.M."/>
            <person name="Neunemann D."/>
            <person name="Ongeri F."/>
            <person name="Pauchet Y."/>
            <person name="Pu L.L."/>
            <person name="Pyrousis I."/>
            <person name="Rao X.J."/>
            <person name="Redding A."/>
            <person name="Roesel C."/>
            <person name="Sanchez-Gracia A."/>
            <person name="Schaack S."/>
            <person name="Shukla A."/>
            <person name="Tetreau G."/>
            <person name="Wang Y."/>
            <person name="Xiong G.H."/>
            <person name="Traut W."/>
            <person name="Walsh T.K."/>
            <person name="Worley K.C."/>
            <person name="Wu D."/>
            <person name="Wu W."/>
            <person name="Wu Y.Q."/>
            <person name="Zhang X."/>
            <person name="Zou Z."/>
            <person name="Zucker H."/>
            <person name="Briscoe A.D."/>
            <person name="Burmester T."/>
            <person name="Clem R.J."/>
            <person name="Feyereisen R."/>
            <person name="Grimmelikhuijzen C.J.P."/>
            <person name="Hamodrakas S.J."/>
            <person name="Hansson B.S."/>
            <person name="Huguet E."/>
            <person name="Jermiin L.S."/>
            <person name="Lan Q."/>
            <person name="Lehman H.K."/>
            <person name="Lorenzen M."/>
            <person name="Merzendorfer H."/>
            <person name="Michalopoulos I."/>
            <person name="Morton D.B."/>
            <person name="Muthukrishnan S."/>
            <person name="Oakeshott J.G."/>
            <person name="Palmer W."/>
            <person name="Park Y."/>
            <person name="Passarelli A.L."/>
            <person name="Rozas J."/>
            <person name="Schwartz L.M."/>
            <person name="Smith W."/>
            <person name="Southgate A."/>
            <person name="Vilcinskas A."/>
            <person name="Vogt R."/>
            <person name="Wang P."/>
            <person name="Werren J."/>
            <person name="Yu X.Q."/>
            <person name="Zhou J.J."/>
            <person name="Brown S.J."/>
            <person name="Scherer S.E."/>
            <person name="Richards S."/>
            <person name="Blissard G.W."/>
        </authorList>
    </citation>
    <scope>NUCLEOTIDE SEQUENCE</scope>
</reference>
<keyword evidence="9 10" id="KW-0275">Fatty acid biosynthesis</keyword>
<evidence type="ECO:0000256" key="7">
    <source>
        <dbReference type="ARBA" id="ARBA00023098"/>
    </source>
</evidence>
<evidence type="ECO:0000256" key="10">
    <source>
        <dbReference type="RuleBase" id="RU361115"/>
    </source>
</evidence>
<dbReference type="AlphaFoldDB" id="A0A921ZPE9"/>
<evidence type="ECO:0000256" key="4">
    <source>
        <dbReference type="ARBA" id="ARBA00022692"/>
    </source>
</evidence>
<keyword evidence="12" id="KW-1185">Reference proteome</keyword>
<sequence length="242" mass="28611">MPLRQLSIRVLNRTVDERTALRTSPGDVPLLKIVNMERIDDRHVFWNFKGAGEYSDQKFLMSTPFVITAIVVLYLWFVLKFGPELMKKRPPFKLEKVLLVYNAVQVMISCYIFQLGFRFLINNGMWNTRCLSETEEFRKQVVDGSHYYFLAKVVELLDTVFFVLRKKQKQVTFLHVYHHAMMASLVWAIVKYNRTDITVFLGVINSLVHVVMYGYYGLSVFPSLTKYLWWKKYITMMQLVSF</sequence>
<keyword evidence="8 10" id="KW-0472">Membrane</keyword>
<comment type="similarity">
    <text evidence="10">Belongs to the ELO family.</text>
</comment>
<feature type="transmembrane region" description="Helical" evidence="10">
    <location>
        <begin position="59"/>
        <end position="79"/>
    </location>
</feature>
<dbReference type="InterPro" id="IPR002076">
    <property type="entry name" value="ELO_fam"/>
</dbReference>
<feature type="transmembrane region" description="Helical" evidence="10">
    <location>
        <begin position="210"/>
        <end position="229"/>
    </location>
</feature>
<gene>
    <name evidence="11" type="ORF">O3G_MSEX012118</name>
</gene>
<evidence type="ECO:0000256" key="6">
    <source>
        <dbReference type="ARBA" id="ARBA00022989"/>
    </source>
</evidence>
<dbReference type="GO" id="GO:0019367">
    <property type="term" value="P:fatty acid elongation, saturated fatty acid"/>
    <property type="evidence" value="ECO:0007669"/>
    <property type="project" value="TreeGrafter"/>
</dbReference>
<comment type="catalytic activity">
    <reaction evidence="10">
        <text>a very-long-chain acyl-CoA + malonyl-CoA + H(+) = a very-long-chain 3-oxoacyl-CoA + CO2 + CoA</text>
        <dbReference type="Rhea" id="RHEA:32727"/>
        <dbReference type="ChEBI" id="CHEBI:15378"/>
        <dbReference type="ChEBI" id="CHEBI:16526"/>
        <dbReference type="ChEBI" id="CHEBI:57287"/>
        <dbReference type="ChEBI" id="CHEBI:57384"/>
        <dbReference type="ChEBI" id="CHEBI:90725"/>
        <dbReference type="ChEBI" id="CHEBI:90736"/>
        <dbReference type="EC" id="2.3.1.199"/>
    </reaction>
</comment>
<keyword evidence="7 10" id="KW-0443">Lipid metabolism</keyword>
<organism evidence="11 12">
    <name type="scientific">Manduca sexta</name>
    <name type="common">Tobacco hawkmoth</name>
    <name type="synonym">Tobacco hornworm</name>
    <dbReference type="NCBI Taxonomy" id="7130"/>
    <lineage>
        <taxon>Eukaryota</taxon>
        <taxon>Metazoa</taxon>
        <taxon>Ecdysozoa</taxon>
        <taxon>Arthropoda</taxon>
        <taxon>Hexapoda</taxon>
        <taxon>Insecta</taxon>
        <taxon>Pterygota</taxon>
        <taxon>Neoptera</taxon>
        <taxon>Endopterygota</taxon>
        <taxon>Lepidoptera</taxon>
        <taxon>Glossata</taxon>
        <taxon>Ditrysia</taxon>
        <taxon>Bombycoidea</taxon>
        <taxon>Sphingidae</taxon>
        <taxon>Sphinginae</taxon>
        <taxon>Sphingini</taxon>
        <taxon>Manduca</taxon>
    </lineage>
</organism>
<evidence type="ECO:0000256" key="5">
    <source>
        <dbReference type="ARBA" id="ARBA00022832"/>
    </source>
</evidence>
<dbReference type="EMBL" id="JH668686">
    <property type="protein sequence ID" value="KAG6460637.1"/>
    <property type="molecule type" value="Genomic_DNA"/>
</dbReference>
<comment type="caution">
    <text evidence="10">Lacks conserved residue(s) required for the propagation of feature annotation.</text>
</comment>
<dbReference type="GO" id="GO:0042761">
    <property type="term" value="P:very long-chain fatty acid biosynthetic process"/>
    <property type="evidence" value="ECO:0007669"/>
    <property type="project" value="TreeGrafter"/>
</dbReference>
<name>A0A921ZPE9_MANSE</name>
<keyword evidence="5 10" id="KW-0276">Fatty acid metabolism</keyword>
<evidence type="ECO:0000256" key="9">
    <source>
        <dbReference type="ARBA" id="ARBA00023160"/>
    </source>
</evidence>
<evidence type="ECO:0000256" key="1">
    <source>
        <dbReference type="ARBA" id="ARBA00004141"/>
    </source>
</evidence>
<keyword evidence="3 10" id="KW-0808">Transferase</keyword>
<dbReference type="PANTHER" id="PTHR11157:SF21">
    <property type="entry name" value="ELONGATION OF VERY LONG CHAIN FATTY ACIDS PROTEIN"/>
    <property type="match status" value="1"/>
</dbReference>
<dbReference type="Pfam" id="PF01151">
    <property type="entry name" value="ELO"/>
    <property type="match status" value="1"/>
</dbReference>
<keyword evidence="4 10" id="KW-0812">Transmembrane</keyword>
<comment type="subcellular location">
    <subcellularLocation>
        <location evidence="1">Membrane</location>
        <topology evidence="1">Multi-pass membrane protein</topology>
    </subcellularLocation>
</comment>
<dbReference type="GO" id="GO:0034626">
    <property type="term" value="P:fatty acid elongation, polyunsaturated fatty acid"/>
    <property type="evidence" value="ECO:0007669"/>
    <property type="project" value="TreeGrafter"/>
</dbReference>
<protein>
    <recommendedName>
        <fullName evidence="10">Elongation of very long chain fatty acids protein</fullName>
        <ecNumber evidence="10">2.3.1.199</ecNumber>
    </recommendedName>
    <alternativeName>
        <fullName evidence="10">Very-long-chain 3-oxoacyl-CoA synthase</fullName>
    </alternativeName>
</protein>
<keyword evidence="6 10" id="KW-1133">Transmembrane helix</keyword>
<evidence type="ECO:0000256" key="2">
    <source>
        <dbReference type="ARBA" id="ARBA00022516"/>
    </source>
</evidence>
<evidence type="ECO:0000313" key="11">
    <source>
        <dbReference type="EMBL" id="KAG6460637.1"/>
    </source>
</evidence>
<dbReference type="EC" id="2.3.1.199" evidence="10"/>
<accession>A0A921ZPE9</accession>
<dbReference type="GO" id="GO:0005789">
    <property type="term" value="C:endoplasmic reticulum membrane"/>
    <property type="evidence" value="ECO:0007669"/>
    <property type="project" value="TreeGrafter"/>
</dbReference>
<proteinExistence type="inferred from homology"/>
<evidence type="ECO:0000256" key="3">
    <source>
        <dbReference type="ARBA" id="ARBA00022679"/>
    </source>
</evidence>
<dbReference type="PROSITE" id="PS01188">
    <property type="entry name" value="ELO"/>
    <property type="match status" value="1"/>
</dbReference>
<keyword evidence="2 10" id="KW-0444">Lipid biosynthesis</keyword>
<evidence type="ECO:0000256" key="8">
    <source>
        <dbReference type="ARBA" id="ARBA00023136"/>
    </source>
</evidence>
<dbReference type="GO" id="GO:0030148">
    <property type="term" value="P:sphingolipid biosynthetic process"/>
    <property type="evidence" value="ECO:0007669"/>
    <property type="project" value="TreeGrafter"/>
</dbReference>
<dbReference type="Proteomes" id="UP000791440">
    <property type="component" value="Unassembled WGS sequence"/>
</dbReference>
<dbReference type="PANTHER" id="PTHR11157">
    <property type="entry name" value="FATTY ACID ACYL TRANSFERASE-RELATED"/>
    <property type="match status" value="1"/>
</dbReference>
<comment type="caution">
    <text evidence="11">The sequence shown here is derived from an EMBL/GenBank/DDBJ whole genome shotgun (WGS) entry which is preliminary data.</text>
</comment>
<dbReference type="GO" id="GO:0034625">
    <property type="term" value="P:fatty acid elongation, monounsaturated fatty acid"/>
    <property type="evidence" value="ECO:0007669"/>
    <property type="project" value="TreeGrafter"/>
</dbReference>
<dbReference type="GO" id="GO:0009922">
    <property type="term" value="F:fatty acid elongase activity"/>
    <property type="evidence" value="ECO:0007669"/>
    <property type="project" value="UniProtKB-EC"/>
</dbReference>
<dbReference type="InterPro" id="IPR030457">
    <property type="entry name" value="ELO_CS"/>
</dbReference>